<dbReference type="InterPro" id="IPR036236">
    <property type="entry name" value="Znf_C2H2_sf"/>
</dbReference>
<evidence type="ECO:0000313" key="3">
    <source>
        <dbReference type="EMBL" id="OXU29230.1"/>
    </source>
</evidence>
<dbReference type="EMBL" id="NNAY01000321">
    <property type="protein sequence ID" value="OXU29230.1"/>
    <property type="molecule type" value="Genomic_DNA"/>
</dbReference>
<feature type="domain" description="C2H2-type" evidence="2">
    <location>
        <begin position="183"/>
        <end position="210"/>
    </location>
</feature>
<reference evidence="3 4" key="1">
    <citation type="journal article" date="2017" name="Curr. Biol.">
        <title>The Evolution of Venom by Co-option of Single-Copy Genes.</title>
        <authorList>
            <person name="Martinson E.O."/>
            <person name="Mrinalini"/>
            <person name="Kelkar Y.D."/>
            <person name="Chang C.H."/>
            <person name="Werren J.H."/>
        </authorList>
    </citation>
    <scope>NUCLEOTIDE SEQUENCE [LARGE SCALE GENOMIC DNA]</scope>
    <source>
        <strain evidence="3 4">Alberta</strain>
        <tissue evidence="3">Whole body</tissue>
    </source>
</reference>
<keyword evidence="1" id="KW-0479">Metal-binding</keyword>
<keyword evidence="1" id="KW-0862">Zinc</keyword>
<dbReference type="Proteomes" id="UP000215335">
    <property type="component" value="Unassembled WGS sequence"/>
</dbReference>
<dbReference type="STRING" id="543379.A0A232FFD4"/>
<dbReference type="PANTHER" id="PTHR35617">
    <property type="entry name" value="PHAGE_INTEGRASE DOMAIN-CONTAINING PROTEIN"/>
    <property type="match status" value="1"/>
</dbReference>
<dbReference type="GO" id="GO:0008270">
    <property type="term" value="F:zinc ion binding"/>
    <property type="evidence" value="ECO:0007669"/>
    <property type="project" value="UniProtKB-KW"/>
</dbReference>
<protein>
    <recommendedName>
        <fullName evidence="2">C2H2-type domain-containing protein</fullName>
    </recommendedName>
</protein>
<keyword evidence="4" id="KW-1185">Reference proteome</keyword>
<keyword evidence="1" id="KW-0863">Zinc-finger</keyword>
<organism evidence="3 4">
    <name type="scientific">Trichomalopsis sarcophagae</name>
    <dbReference type="NCBI Taxonomy" id="543379"/>
    <lineage>
        <taxon>Eukaryota</taxon>
        <taxon>Metazoa</taxon>
        <taxon>Ecdysozoa</taxon>
        <taxon>Arthropoda</taxon>
        <taxon>Hexapoda</taxon>
        <taxon>Insecta</taxon>
        <taxon>Pterygota</taxon>
        <taxon>Neoptera</taxon>
        <taxon>Endopterygota</taxon>
        <taxon>Hymenoptera</taxon>
        <taxon>Apocrita</taxon>
        <taxon>Proctotrupomorpha</taxon>
        <taxon>Chalcidoidea</taxon>
        <taxon>Pteromalidae</taxon>
        <taxon>Pteromalinae</taxon>
        <taxon>Trichomalopsis</taxon>
    </lineage>
</organism>
<dbReference type="InterPro" id="IPR013087">
    <property type="entry name" value="Znf_C2H2_type"/>
</dbReference>
<proteinExistence type="predicted"/>
<gene>
    <name evidence="3" type="ORF">TSAR_005741</name>
</gene>
<sequence length="213" mass="24841">MYFTFISRPQVYILATELKEKTVDLFGPDTQDILLFLTEEFKKGLSYSTINCTRSALSLIVDCDIATDNRVKRFFKGISNLRPARPKYEYTWDPKIVIDYFLHRPSNEDLSLKELSKKLITLLELQQGINSPILKFRVKNRNYDTSANKDKPFRKGSTQTLSYWVKGVLKESGIDTSRNVKKFVCDICDKKFTQRGNLNVQKKSHLEKKKYEC</sequence>
<comment type="caution">
    <text evidence="3">The sequence shown here is derived from an EMBL/GenBank/DDBJ whole genome shotgun (WGS) entry which is preliminary data.</text>
</comment>
<evidence type="ECO:0000313" key="4">
    <source>
        <dbReference type="Proteomes" id="UP000215335"/>
    </source>
</evidence>
<evidence type="ECO:0000259" key="2">
    <source>
        <dbReference type="PROSITE" id="PS50157"/>
    </source>
</evidence>
<dbReference type="SUPFAM" id="SSF57667">
    <property type="entry name" value="beta-beta-alpha zinc fingers"/>
    <property type="match status" value="1"/>
</dbReference>
<dbReference type="Gene3D" id="3.30.160.60">
    <property type="entry name" value="Classic Zinc Finger"/>
    <property type="match status" value="1"/>
</dbReference>
<evidence type="ECO:0000256" key="1">
    <source>
        <dbReference type="PROSITE-ProRule" id="PRU00042"/>
    </source>
</evidence>
<dbReference type="PROSITE" id="PS50157">
    <property type="entry name" value="ZINC_FINGER_C2H2_2"/>
    <property type="match status" value="1"/>
</dbReference>
<dbReference type="PANTHER" id="PTHR35617:SF3">
    <property type="entry name" value="CORE-BINDING (CB) DOMAIN-CONTAINING PROTEIN"/>
    <property type="match status" value="1"/>
</dbReference>
<dbReference type="AlphaFoldDB" id="A0A232FFD4"/>
<name>A0A232FFD4_9HYME</name>
<accession>A0A232FFD4</accession>